<keyword evidence="3 5" id="KW-0324">Glycolysis</keyword>
<keyword evidence="7" id="KW-1185">Reference proteome</keyword>
<dbReference type="PANTHER" id="PTHR11469">
    <property type="entry name" value="GLUCOSE-6-PHOSPHATE ISOMERASE"/>
    <property type="match status" value="1"/>
</dbReference>
<comment type="caution">
    <text evidence="6">The sequence shown here is derived from an EMBL/GenBank/DDBJ whole genome shotgun (WGS) entry which is preliminary data.</text>
</comment>
<evidence type="ECO:0000256" key="2">
    <source>
        <dbReference type="ARBA" id="ARBA00022432"/>
    </source>
</evidence>
<dbReference type="InterPro" id="IPR001672">
    <property type="entry name" value="G6P_Isomerase"/>
</dbReference>
<dbReference type="GO" id="GO:0006096">
    <property type="term" value="P:glycolytic process"/>
    <property type="evidence" value="ECO:0007669"/>
    <property type="project" value="UniProtKB-KW"/>
</dbReference>
<evidence type="ECO:0000256" key="4">
    <source>
        <dbReference type="ARBA" id="ARBA00023235"/>
    </source>
</evidence>
<dbReference type="Gene3D" id="3.40.50.10490">
    <property type="entry name" value="Glucose-6-phosphate isomerase like protein, domain 1"/>
    <property type="match status" value="1"/>
</dbReference>
<keyword evidence="2 5" id="KW-0312">Gluconeogenesis</keyword>
<dbReference type="Proteomes" id="UP001054252">
    <property type="component" value="Unassembled WGS sequence"/>
</dbReference>
<dbReference type="GO" id="GO:0004347">
    <property type="term" value="F:glucose-6-phosphate isomerase activity"/>
    <property type="evidence" value="ECO:0007669"/>
    <property type="project" value="UniProtKB-EC"/>
</dbReference>
<reference evidence="6 7" key="1">
    <citation type="journal article" date="2021" name="Commun. Biol.">
        <title>The genome of Shorea leprosula (Dipterocarpaceae) highlights the ecological relevance of drought in aseasonal tropical rainforests.</title>
        <authorList>
            <person name="Ng K.K.S."/>
            <person name="Kobayashi M.J."/>
            <person name="Fawcett J.A."/>
            <person name="Hatakeyama M."/>
            <person name="Paape T."/>
            <person name="Ng C.H."/>
            <person name="Ang C.C."/>
            <person name="Tnah L.H."/>
            <person name="Lee C.T."/>
            <person name="Nishiyama T."/>
            <person name="Sese J."/>
            <person name="O'Brien M.J."/>
            <person name="Copetti D."/>
            <person name="Mohd Noor M.I."/>
            <person name="Ong R.C."/>
            <person name="Putra M."/>
            <person name="Sireger I.Z."/>
            <person name="Indrioko S."/>
            <person name="Kosugi Y."/>
            <person name="Izuno A."/>
            <person name="Isagi Y."/>
            <person name="Lee S.L."/>
            <person name="Shimizu K.K."/>
        </authorList>
    </citation>
    <scope>NUCLEOTIDE SEQUENCE [LARGE SCALE GENOMIC DNA]</scope>
    <source>
        <strain evidence="6">214</strain>
    </source>
</reference>
<keyword evidence="4 5" id="KW-0413">Isomerase</keyword>
<comment type="catalytic activity">
    <reaction evidence="5">
        <text>alpha-D-glucose 6-phosphate = beta-D-fructose 6-phosphate</text>
        <dbReference type="Rhea" id="RHEA:11816"/>
        <dbReference type="ChEBI" id="CHEBI:57634"/>
        <dbReference type="ChEBI" id="CHEBI:58225"/>
        <dbReference type="EC" id="5.3.1.9"/>
    </reaction>
</comment>
<evidence type="ECO:0000256" key="1">
    <source>
        <dbReference type="ARBA" id="ARBA00011738"/>
    </source>
</evidence>
<comment type="similarity">
    <text evidence="5">Belongs to the GPI family.</text>
</comment>
<dbReference type="Pfam" id="PF00342">
    <property type="entry name" value="PGI"/>
    <property type="match status" value="2"/>
</dbReference>
<dbReference type="GO" id="GO:0006094">
    <property type="term" value="P:gluconeogenesis"/>
    <property type="evidence" value="ECO:0007669"/>
    <property type="project" value="UniProtKB-KW"/>
</dbReference>
<gene>
    <name evidence="6" type="ORF">SLEP1_g38773</name>
</gene>
<dbReference type="PROSITE" id="PS51463">
    <property type="entry name" value="P_GLUCOSE_ISOMERASE_3"/>
    <property type="match status" value="2"/>
</dbReference>
<comment type="subunit">
    <text evidence="1">Homodimer.</text>
</comment>
<dbReference type="GO" id="GO:0048029">
    <property type="term" value="F:monosaccharide binding"/>
    <property type="evidence" value="ECO:0007669"/>
    <property type="project" value="TreeGrafter"/>
</dbReference>
<dbReference type="PRINTS" id="PR00662">
    <property type="entry name" value="G6PISOMERASE"/>
</dbReference>
<dbReference type="CDD" id="cd05016">
    <property type="entry name" value="SIS_PGI_2"/>
    <property type="match status" value="1"/>
</dbReference>
<evidence type="ECO:0000313" key="6">
    <source>
        <dbReference type="EMBL" id="GKV29896.1"/>
    </source>
</evidence>
<protein>
    <recommendedName>
        <fullName evidence="5">Glucose-6-phosphate isomerase</fullName>
        <ecNumber evidence="5">5.3.1.9</ecNumber>
    </recommendedName>
</protein>
<dbReference type="FunFam" id="1.10.1390.10:FF:000002">
    <property type="entry name" value="Glucose-6-phosphate isomerase"/>
    <property type="match status" value="1"/>
</dbReference>
<dbReference type="EC" id="5.3.1.9" evidence="5"/>
<organism evidence="6 7">
    <name type="scientific">Rubroshorea leprosula</name>
    <dbReference type="NCBI Taxonomy" id="152421"/>
    <lineage>
        <taxon>Eukaryota</taxon>
        <taxon>Viridiplantae</taxon>
        <taxon>Streptophyta</taxon>
        <taxon>Embryophyta</taxon>
        <taxon>Tracheophyta</taxon>
        <taxon>Spermatophyta</taxon>
        <taxon>Magnoliopsida</taxon>
        <taxon>eudicotyledons</taxon>
        <taxon>Gunneridae</taxon>
        <taxon>Pentapetalae</taxon>
        <taxon>rosids</taxon>
        <taxon>malvids</taxon>
        <taxon>Malvales</taxon>
        <taxon>Dipterocarpaceae</taxon>
        <taxon>Rubroshorea</taxon>
    </lineage>
</organism>
<dbReference type="InterPro" id="IPR035482">
    <property type="entry name" value="SIS_PGI_2"/>
</dbReference>
<dbReference type="EMBL" id="BPVZ01000084">
    <property type="protein sequence ID" value="GKV29896.1"/>
    <property type="molecule type" value="Genomic_DNA"/>
</dbReference>
<evidence type="ECO:0000313" key="7">
    <source>
        <dbReference type="Proteomes" id="UP001054252"/>
    </source>
</evidence>
<comment type="pathway">
    <text evidence="5">Carbohydrate degradation; glycolysis; D-glyceraldehyde 3-phosphate and glycerone phosphate from D-glucose: step 2/4.</text>
</comment>
<evidence type="ECO:0000256" key="5">
    <source>
        <dbReference type="RuleBase" id="RU000612"/>
    </source>
</evidence>
<sequence>MECAKGRQLHFLANVDPTNVVRNTKGLKPETTLVVVVSKTFTTPESMLNARTMREWISFALGLGHHKTTYLMIYHQSLLQVLGRVIPCDFIGSAKSQQPLHLKGEMVGNHDELMSNFFAQPDALAFGKTPEWLQKENVPRHLIPHKTFSGNRPSLILLLPALNAYNIGQLLAIYEHRIAVEGFIWGINSIDQWGVELGKSLATQVRRQLNASRTKGEPIQGFNFSTTTLITRYPEETHAAPVDPLVSLLPPM</sequence>
<dbReference type="SUPFAM" id="SSF53697">
    <property type="entry name" value="SIS domain"/>
    <property type="match status" value="1"/>
</dbReference>
<dbReference type="InterPro" id="IPR046348">
    <property type="entry name" value="SIS_dom_sf"/>
</dbReference>
<dbReference type="AlphaFoldDB" id="A0AAV5KY47"/>
<proteinExistence type="inferred from homology"/>
<dbReference type="Gene3D" id="1.10.1390.10">
    <property type="match status" value="1"/>
</dbReference>
<accession>A0AAV5KY47</accession>
<dbReference type="GO" id="GO:0051156">
    <property type="term" value="P:glucose 6-phosphate metabolic process"/>
    <property type="evidence" value="ECO:0007669"/>
    <property type="project" value="TreeGrafter"/>
</dbReference>
<dbReference type="GO" id="GO:0005829">
    <property type="term" value="C:cytosol"/>
    <property type="evidence" value="ECO:0007669"/>
    <property type="project" value="TreeGrafter"/>
</dbReference>
<evidence type="ECO:0000256" key="3">
    <source>
        <dbReference type="ARBA" id="ARBA00023152"/>
    </source>
</evidence>
<dbReference type="InterPro" id="IPR023096">
    <property type="entry name" value="G6P_Isomerase_C"/>
</dbReference>
<name>A0AAV5KY47_9ROSI</name>
<dbReference type="PANTHER" id="PTHR11469:SF1">
    <property type="entry name" value="GLUCOSE-6-PHOSPHATE ISOMERASE"/>
    <property type="match status" value="1"/>
</dbReference>
<dbReference type="GO" id="GO:0097367">
    <property type="term" value="F:carbohydrate derivative binding"/>
    <property type="evidence" value="ECO:0007669"/>
    <property type="project" value="InterPro"/>
</dbReference>